<name>A0A2K8U2I2_9GAMM</name>
<dbReference type="GO" id="GO:0016279">
    <property type="term" value="F:protein-lysine N-methyltransferase activity"/>
    <property type="evidence" value="ECO:0007669"/>
    <property type="project" value="TreeGrafter"/>
</dbReference>
<dbReference type="HAMAP" id="MF_00735">
    <property type="entry name" value="Methyltr_PrmA"/>
    <property type="match status" value="1"/>
</dbReference>
<dbReference type="AlphaFoldDB" id="A0A2K8U2I2"/>
<dbReference type="InterPro" id="IPR050078">
    <property type="entry name" value="Ribosomal_L11_MeTrfase_PrmA"/>
</dbReference>
<sequence length="301" mass="30950">MPWLQLSLTVDQDQAPLLEAALENAGALAVTLGDAGDDPQLEPPPGAMPLWAAVRLRALFADDADGARQVETLAASLAALSLTPPLIEQIADRAWERVWLEDFRPTRFGRRLWVCPVGQPAGDPDAVVVDLDPGLAFGTGHHPTTALCLEWLDGADLRGLTLLDYGCGSGILAIAALKLGAAAVIAVDHDPQAIEATAANAAANGVADGLTLCLPDELAGVAARLPVDCVVANILAGPLVDLAPRLLAALAPGGRLVLSGVLAEQVPGVCAAYAGQLDLAPVQLREGWALIAGTRRAGPCP</sequence>
<dbReference type="KEGG" id="tsy:THSYN_01660"/>
<keyword evidence="5 6" id="KW-0949">S-adenosyl-L-methionine</keyword>
<evidence type="ECO:0000313" key="8">
    <source>
        <dbReference type="Proteomes" id="UP000232638"/>
    </source>
</evidence>
<protein>
    <recommendedName>
        <fullName evidence="6">Ribosomal protein L11 methyltransferase</fullName>
        <shortName evidence="6">L11 Mtase</shortName>
        <ecNumber evidence="6">2.1.1.-</ecNumber>
    </recommendedName>
</protein>
<comment type="subcellular location">
    <subcellularLocation>
        <location evidence="6">Cytoplasm</location>
    </subcellularLocation>
</comment>
<organism evidence="7 8">
    <name type="scientific">Candidatus Thiodictyon syntrophicum</name>
    <dbReference type="NCBI Taxonomy" id="1166950"/>
    <lineage>
        <taxon>Bacteria</taxon>
        <taxon>Pseudomonadati</taxon>
        <taxon>Pseudomonadota</taxon>
        <taxon>Gammaproteobacteria</taxon>
        <taxon>Chromatiales</taxon>
        <taxon>Chromatiaceae</taxon>
        <taxon>Thiodictyon</taxon>
    </lineage>
</organism>
<keyword evidence="2 6" id="KW-0963">Cytoplasm</keyword>
<dbReference type="OrthoDB" id="9785995at2"/>
<evidence type="ECO:0000256" key="1">
    <source>
        <dbReference type="ARBA" id="ARBA00009741"/>
    </source>
</evidence>
<dbReference type="InterPro" id="IPR004498">
    <property type="entry name" value="Ribosomal_PrmA_MeTrfase"/>
</dbReference>
<feature type="binding site" evidence="6">
    <location>
        <position position="145"/>
    </location>
    <ligand>
        <name>S-adenosyl-L-methionine</name>
        <dbReference type="ChEBI" id="CHEBI:59789"/>
    </ligand>
</feature>
<evidence type="ECO:0000256" key="5">
    <source>
        <dbReference type="ARBA" id="ARBA00022691"/>
    </source>
</evidence>
<dbReference type="PANTHER" id="PTHR43648">
    <property type="entry name" value="ELECTRON TRANSFER FLAVOPROTEIN BETA SUBUNIT LYSINE METHYLTRANSFERASE"/>
    <property type="match status" value="1"/>
</dbReference>
<dbReference type="Proteomes" id="UP000232638">
    <property type="component" value="Chromosome"/>
</dbReference>
<dbReference type="PIRSF" id="PIRSF000401">
    <property type="entry name" value="RPL11_MTase"/>
    <property type="match status" value="1"/>
</dbReference>
<feature type="binding site" evidence="6">
    <location>
        <position position="188"/>
    </location>
    <ligand>
        <name>S-adenosyl-L-methionine</name>
        <dbReference type="ChEBI" id="CHEBI:59789"/>
    </ligand>
</feature>
<evidence type="ECO:0000256" key="6">
    <source>
        <dbReference type="HAMAP-Rule" id="MF_00735"/>
    </source>
</evidence>
<evidence type="ECO:0000256" key="2">
    <source>
        <dbReference type="ARBA" id="ARBA00022490"/>
    </source>
</evidence>
<dbReference type="NCBIfam" id="TIGR00406">
    <property type="entry name" value="prmA"/>
    <property type="match status" value="1"/>
</dbReference>
<accession>A0A2K8U2I2</accession>
<dbReference type="InterPro" id="IPR029063">
    <property type="entry name" value="SAM-dependent_MTases_sf"/>
</dbReference>
<keyword evidence="3 6" id="KW-0489">Methyltransferase</keyword>
<dbReference type="GO" id="GO:0032259">
    <property type="term" value="P:methylation"/>
    <property type="evidence" value="ECO:0007669"/>
    <property type="project" value="UniProtKB-KW"/>
</dbReference>
<evidence type="ECO:0000256" key="3">
    <source>
        <dbReference type="ARBA" id="ARBA00022603"/>
    </source>
</evidence>
<feature type="binding site" evidence="6">
    <location>
        <position position="166"/>
    </location>
    <ligand>
        <name>S-adenosyl-L-methionine</name>
        <dbReference type="ChEBI" id="CHEBI:59789"/>
    </ligand>
</feature>
<dbReference type="RefSeq" id="WP_100917609.1">
    <property type="nucleotide sequence ID" value="NZ_CP020370.1"/>
</dbReference>
<gene>
    <name evidence="6" type="primary">prmA</name>
    <name evidence="7" type="ORF">THSYN_01660</name>
</gene>
<comment type="similarity">
    <text evidence="1 6">Belongs to the methyltransferase superfamily. PrmA family.</text>
</comment>
<keyword evidence="4 6" id="KW-0808">Transferase</keyword>
<dbReference type="SUPFAM" id="SSF53335">
    <property type="entry name" value="S-adenosyl-L-methionine-dependent methyltransferases"/>
    <property type="match status" value="1"/>
</dbReference>
<keyword evidence="8" id="KW-1185">Reference proteome</keyword>
<keyword evidence="7" id="KW-0689">Ribosomal protein</keyword>
<dbReference type="GO" id="GO:0005829">
    <property type="term" value="C:cytosol"/>
    <property type="evidence" value="ECO:0007669"/>
    <property type="project" value="TreeGrafter"/>
</dbReference>
<dbReference type="PANTHER" id="PTHR43648:SF1">
    <property type="entry name" value="ELECTRON TRANSFER FLAVOPROTEIN BETA SUBUNIT LYSINE METHYLTRANSFERASE"/>
    <property type="match status" value="1"/>
</dbReference>
<proteinExistence type="inferred from homology"/>
<dbReference type="Gene3D" id="3.40.50.150">
    <property type="entry name" value="Vaccinia Virus protein VP39"/>
    <property type="match status" value="1"/>
</dbReference>
<dbReference type="EC" id="2.1.1.-" evidence="6"/>
<evidence type="ECO:0000256" key="4">
    <source>
        <dbReference type="ARBA" id="ARBA00022679"/>
    </source>
</evidence>
<evidence type="ECO:0000313" key="7">
    <source>
        <dbReference type="EMBL" id="AUB79792.1"/>
    </source>
</evidence>
<dbReference type="EMBL" id="CP020370">
    <property type="protein sequence ID" value="AUB79792.1"/>
    <property type="molecule type" value="Genomic_DNA"/>
</dbReference>
<feature type="binding site" evidence="6">
    <location>
        <position position="233"/>
    </location>
    <ligand>
        <name>S-adenosyl-L-methionine</name>
        <dbReference type="ChEBI" id="CHEBI:59789"/>
    </ligand>
</feature>
<reference evidence="7 8" key="1">
    <citation type="submission" date="2017-03" db="EMBL/GenBank/DDBJ databases">
        <title>Complete genome sequence of Candidatus 'Thiodictyon syntrophicum' sp. nov. strain Cad16T, a photolithoautotroph purple sulfur bacterium isolated from an alpine meromictic lake.</title>
        <authorList>
            <person name="Luedin S.M."/>
            <person name="Pothier J.F."/>
            <person name="Danza F."/>
            <person name="Storelli N."/>
            <person name="Wittwer M."/>
            <person name="Tonolla M."/>
        </authorList>
    </citation>
    <scope>NUCLEOTIDE SEQUENCE [LARGE SCALE GENOMIC DNA]</scope>
    <source>
        <strain evidence="7 8">Cad16T</strain>
    </source>
</reference>
<keyword evidence="7" id="KW-0687">Ribonucleoprotein</keyword>
<comment type="function">
    <text evidence="6">Methylates ribosomal protein L11.</text>
</comment>
<comment type="catalytic activity">
    <reaction evidence="6">
        <text>L-lysyl-[protein] + 3 S-adenosyl-L-methionine = N(6),N(6),N(6)-trimethyl-L-lysyl-[protein] + 3 S-adenosyl-L-homocysteine + 3 H(+)</text>
        <dbReference type="Rhea" id="RHEA:54192"/>
        <dbReference type="Rhea" id="RHEA-COMP:9752"/>
        <dbReference type="Rhea" id="RHEA-COMP:13826"/>
        <dbReference type="ChEBI" id="CHEBI:15378"/>
        <dbReference type="ChEBI" id="CHEBI:29969"/>
        <dbReference type="ChEBI" id="CHEBI:57856"/>
        <dbReference type="ChEBI" id="CHEBI:59789"/>
        <dbReference type="ChEBI" id="CHEBI:61961"/>
    </reaction>
</comment>
<dbReference type="GO" id="GO:0005840">
    <property type="term" value="C:ribosome"/>
    <property type="evidence" value="ECO:0007669"/>
    <property type="project" value="UniProtKB-KW"/>
</dbReference>
<dbReference type="Pfam" id="PF06325">
    <property type="entry name" value="PrmA"/>
    <property type="match status" value="1"/>
</dbReference>